<feature type="region of interest" description="Disordered" evidence="8">
    <location>
        <begin position="177"/>
        <end position="204"/>
    </location>
</feature>
<dbReference type="OrthoDB" id="9800332at2"/>
<dbReference type="EC" id="2.7.1.71" evidence="7"/>
<evidence type="ECO:0000256" key="1">
    <source>
        <dbReference type="ARBA" id="ARBA00022605"/>
    </source>
</evidence>
<dbReference type="GO" id="GO:0009423">
    <property type="term" value="P:chorismate biosynthetic process"/>
    <property type="evidence" value="ECO:0007669"/>
    <property type="project" value="UniProtKB-UniRule"/>
</dbReference>
<comment type="catalytic activity">
    <reaction evidence="7">
        <text>shikimate + ATP = 3-phosphoshikimate + ADP + H(+)</text>
        <dbReference type="Rhea" id="RHEA:13121"/>
        <dbReference type="ChEBI" id="CHEBI:15378"/>
        <dbReference type="ChEBI" id="CHEBI:30616"/>
        <dbReference type="ChEBI" id="CHEBI:36208"/>
        <dbReference type="ChEBI" id="CHEBI:145989"/>
        <dbReference type="ChEBI" id="CHEBI:456216"/>
        <dbReference type="EC" id="2.7.1.71"/>
    </reaction>
</comment>
<feature type="binding site" evidence="7">
    <location>
        <position position="35"/>
    </location>
    <ligand>
        <name>substrate</name>
    </ligand>
</feature>
<accession>C8PHU7</accession>
<feature type="binding site" evidence="7">
    <location>
        <begin position="13"/>
        <end position="18"/>
    </location>
    <ligand>
        <name>ATP</name>
        <dbReference type="ChEBI" id="CHEBI:30616"/>
    </ligand>
</feature>
<dbReference type="GO" id="GO:0000287">
    <property type="term" value="F:magnesium ion binding"/>
    <property type="evidence" value="ECO:0007669"/>
    <property type="project" value="UniProtKB-UniRule"/>
</dbReference>
<protein>
    <recommendedName>
        <fullName evidence="7">Shikimate kinase</fullName>
        <shortName evidence="7">SK</shortName>
        <ecNumber evidence="7">2.7.1.71</ecNumber>
    </recommendedName>
</protein>
<dbReference type="EMBL" id="ACYG01000024">
    <property type="protein sequence ID" value="EEV17711.1"/>
    <property type="molecule type" value="Genomic_DNA"/>
</dbReference>
<reference evidence="9 10" key="1">
    <citation type="submission" date="2009-07" db="EMBL/GenBank/DDBJ databases">
        <authorList>
            <person name="Madupu R."/>
            <person name="Sebastian Y."/>
            <person name="Durkin A.S."/>
            <person name="Torralba M."/>
            <person name="Methe B."/>
            <person name="Sutton G.G."/>
            <person name="Strausberg R.L."/>
            <person name="Nelson K.E."/>
        </authorList>
    </citation>
    <scope>NUCLEOTIDE SEQUENCE [LARGE SCALE GENOMIC DNA]</scope>
    <source>
        <strain evidence="9 10">RM3268</strain>
    </source>
</reference>
<dbReference type="Proteomes" id="UP000005709">
    <property type="component" value="Unassembled WGS sequence"/>
</dbReference>
<evidence type="ECO:0000313" key="10">
    <source>
        <dbReference type="Proteomes" id="UP000005709"/>
    </source>
</evidence>
<feature type="binding site" evidence="7">
    <location>
        <position position="59"/>
    </location>
    <ligand>
        <name>substrate</name>
    </ligand>
</feature>
<dbReference type="SUPFAM" id="SSF52540">
    <property type="entry name" value="P-loop containing nucleoside triphosphate hydrolases"/>
    <property type="match status" value="1"/>
</dbReference>
<dbReference type="GO" id="GO:0008652">
    <property type="term" value="P:amino acid biosynthetic process"/>
    <property type="evidence" value="ECO:0007669"/>
    <property type="project" value="UniProtKB-KW"/>
</dbReference>
<feature type="binding site" evidence="7">
    <location>
        <position position="139"/>
    </location>
    <ligand>
        <name>substrate</name>
    </ligand>
</feature>
<keyword evidence="10" id="KW-1185">Reference proteome</keyword>
<keyword evidence="7" id="KW-0479">Metal-binding</keyword>
<dbReference type="AlphaFoldDB" id="C8PHU7"/>
<comment type="caution">
    <text evidence="9">The sequence shown here is derived from an EMBL/GenBank/DDBJ whole genome shotgun (WGS) entry which is preliminary data.</text>
</comment>
<dbReference type="InterPro" id="IPR031322">
    <property type="entry name" value="Shikimate/glucono_kinase"/>
</dbReference>
<comment type="pathway">
    <text evidence="7">Metabolic intermediate biosynthesis; chorismate biosynthesis; chorismate from D-erythrose 4-phosphate and phosphoenolpyruvate: step 5/7.</text>
</comment>
<evidence type="ECO:0000256" key="3">
    <source>
        <dbReference type="ARBA" id="ARBA00022741"/>
    </source>
</evidence>
<evidence type="ECO:0000256" key="8">
    <source>
        <dbReference type="SAM" id="MobiDB-lite"/>
    </source>
</evidence>
<feature type="compositionally biased region" description="Basic residues" evidence="8">
    <location>
        <begin position="177"/>
        <end position="186"/>
    </location>
</feature>
<dbReference type="GO" id="GO:0005829">
    <property type="term" value="C:cytosol"/>
    <property type="evidence" value="ECO:0007669"/>
    <property type="project" value="TreeGrafter"/>
</dbReference>
<keyword evidence="4 7" id="KW-0418">Kinase</keyword>
<feature type="binding site" evidence="7">
    <location>
        <position position="123"/>
    </location>
    <ligand>
        <name>ATP</name>
        <dbReference type="ChEBI" id="CHEBI:30616"/>
    </ligand>
</feature>
<dbReference type="GO" id="GO:0004765">
    <property type="term" value="F:shikimate kinase activity"/>
    <property type="evidence" value="ECO:0007669"/>
    <property type="project" value="UniProtKB-UniRule"/>
</dbReference>
<dbReference type="PRINTS" id="PR01100">
    <property type="entry name" value="SHIKIMTKNASE"/>
</dbReference>
<dbReference type="GO" id="GO:0009073">
    <property type="term" value="P:aromatic amino acid family biosynthetic process"/>
    <property type="evidence" value="ECO:0007669"/>
    <property type="project" value="UniProtKB-KW"/>
</dbReference>
<dbReference type="eggNOG" id="COG0703">
    <property type="taxonomic scope" value="Bacteria"/>
</dbReference>
<dbReference type="GO" id="GO:0005524">
    <property type="term" value="F:ATP binding"/>
    <property type="evidence" value="ECO:0007669"/>
    <property type="project" value="UniProtKB-UniRule"/>
</dbReference>
<comment type="similarity">
    <text evidence="7">Belongs to the shikimate kinase family.</text>
</comment>
<evidence type="ECO:0000256" key="2">
    <source>
        <dbReference type="ARBA" id="ARBA00022679"/>
    </source>
</evidence>
<dbReference type="Pfam" id="PF01202">
    <property type="entry name" value="SKI"/>
    <property type="match status" value="1"/>
</dbReference>
<dbReference type="HAMAP" id="MF_00109">
    <property type="entry name" value="Shikimate_kinase"/>
    <property type="match status" value="1"/>
</dbReference>
<keyword evidence="2 7" id="KW-0808">Transferase</keyword>
<name>C8PHU7_9BACT</name>
<comment type="subcellular location">
    <subcellularLocation>
        <location evidence="7">Cytoplasm</location>
    </subcellularLocation>
</comment>
<dbReference type="Gene3D" id="3.40.50.300">
    <property type="entry name" value="P-loop containing nucleotide triphosphate hydrolases"/>
    <property type="match status" value="1"/>
</dbReference>
<comment type="function">
    <text evidence="7">Catalyzes the specific phosphorylation of the 3-hydroxyl group of shikimic acid using ATP as a cosubstrate.</text>
</comment>
<comment type="caution">
    <text evidence="7">Lacks conserved residue(s) required for the propagation of feature annotation.</text>
</comment>
<dbReference type="UniPathway" id="UPA00053">
    <property type="reaction ID" value="UER00088"/>
</dbReference>
<dbReference type="InterPro" id="IPR000623">
    <property type="entry name" value="Shikimate_kinase/TSH1"/>
</dbReference>
<evidence type="ECO:0000256" key="5">
    <source>
        <dbReference type="ARBA" id="ARBA00022840"/>
    </source>
</evidence>
<feature type="compositionally biased region" description="Basic and acidic residues" evidence="8">
    <location>
        <begin position="191"/>
        <end position="204"/>
    </location>
</feature>
<comment type="cofactor">
    <cofactor evidence="7">
        <name>Mg(2+)</name>
        <dbReference type="ChEBI" id="CHEBI:18420"/>
    </cofactor>
    <text evidence="7">Binds 1 Mg(2+) ion per subunit.</text>
</comment>
<keyword evidence="7" id="KW-0460">Magnesium</keyword>
<dbReference type="STRING" id="824.CGRAC_1810"/>
<dbReference type="CDD" id="cd00464">
    <property type="entry name" value="SK"/>
    <property type="match status" value="1"/>
</dbReference>
<keyword evidence="7" id="KW-0963">Cytoplasm</keyword>
<evidence type="ECO:0000256" key="7">
    <source>
        <dbReference type="HAMAP-Rule" id="MF_00109"/>
    </source>
</evidence>
<keyword evidence="1 7" id="KW-0028">Amino-acid biosynthesis</keyword>
<dbReference type="PANTHER" id="PTHR21087:SF16">
    <property type="entry name" value="SHIKIMATE KINASE 1, CHLOROPLASTIC"/>
    <property type="match status" value="1"/>
</dbReference>
<evidence type="ECO:0000256" key="4">
    <source>
        <dbReference type="ARBA" id="ARBA00022777"/>
    </source>
</evidence>
<keyword evidence="6 7" id="KW-0057">Aromatic amino acid biosynthesis</keyword>
<organism evidence="9 10">
    <name type="scientific">Campylobacter gracilis RM3268</name>
    <dbReference type="NCBI Taxonomy" id="553220"/>
    <lineage>
        <taxon>Bacteria</taxon>
        <taxon>Pseudomonadati</taxon>
        <taxon>Campylobacterota</taxon>
        <taxon>Epsilonproteobacteria</taxon>
        <taxon>Campylobacterales</taxon>
        <taxon>Campylobacteraceae</taxon>
        <taxon>Campylobacter</taxon>
    </lineage>
</organism>
<gene>
    <name evidence="7 9" type="primary">aroK</name>
    <name evidence="9" type="ORF">CAMGR0001_0543</name>
</gene>
<evidence type="ECO:0000256" key="6">
    <source>
        <dbReference type="ARBA" id="ARBA00023141"/>
    </source>
</evidence>
<sequence>MKSSNIVLIGFMGVGKGTVARALAAQSGMFALDCDDMIESYANKKIGQIFKEQGEQSFRKMEESLAKFLEKSVRCAVISTGGGFYAVKNLNKIGTVVYLKSSFEGIINRLKNSENAEKKFAKRPLLADLQKAAALHAQRNGAYEKKADIVIDVENKSVKKIVKEICSACDGLNLKGKKMSKQKRSGGGKNSEPHGKEGKDDKLEKKEALKQKLRELIEGLEREEIPKRVIAWHFDLYEPYALELAGSSSFDADDNDWACEDEDEFYPQSSRLQLEFLSELSWRQVLKMLVQALRELREQMPSAKIFECKHVAAGFVDGDLILI</sequence>
<evidence type="ECO:0000313" key="9">
    <source>
        <dbReference type="EMBL" id="EEV17711.1"/>
    </source>
</evidence>
<proteinExistence type="inferred from homology"/>
<dbReference type="InterPro" id="IPR027417">
    <property type="entry name" value="P-loop_NTPase"/>
</dbReference>
<comment type="subunit">
    <text evidence="7">Monomer.</text>
</comment>
<keyword evidence="5 7" id="KW-0067">ATP-binding</keyword>
<feature type="binding site" evidence="7">
    <location>
        <position position="82"/>
    </location>
    <ligand>
        <name>substrate</name>
    </ligand>
</feature>
<keyword evidence="3 7" id="KW-0547">Nucleotide-binding</keyword>
<dbReference type="PANTHER" id="PTHR21087">
    <property type="entry name" value="SHIKIMATE KINASE"/>
    <property type="match status" value="1"/>
</dbReference>